<sequence length="137" mass="15063">IPSGYAILRLDGRTRRISAGTSVITAQFNGDTTNAYHWTNIALGPTYVRTLYTMQNEIRVAIWSTMGTWSVWDCIIPNGPGAAPRQGHGRCSNGQSTLFLFTWRWDSTPPEITSIRLTYNTANLLTGQITLSGLVAA</sequence>
<comment type="caution">
    <text evidence="1">The sequence shown here is derived from an EMBL/GenBank/DDBJ whole genome shotgun (WGS) entry which is preliminary data.</text>
</comment>
<gene>
    <name evidence="1" type="ORF">LCGC14_2337410</name>
</gene>
<accession>A0A0F9D0L9</accession>
<protein>
    <submittedName>
        <fullName evidence="1">Uncharacterized protein</fullName>
    </submittedName>
</protein>
<proteinExistence type="predicted"/>
<evidence type="ECO:0000313" key="1">
    <source>
        <dbReference type="EMBL" id="KKL47246.1"/>
    </source>
</evidence>
<name>A0A0F9D0L9_9ZZZZ</name>
<organism evidence="1">
    <name type="scientific">marine sediment metagenome</name>
    <dbReference type="NCBI Taxonomy" id="412755"/>
    <lineage>
        <taxon>unclassified sequences</taxon>
        <taxon>metagenomes</taxon>
        <taxon>ecological metagenomes</taxon>
    </lineage>
</organism>
<dbReference type="EMBL" id="LAZR01033734">
    <property type="protein sequence ID" value="KKL47246.1"/>
    <property type="molecule type" value="Genomic_DNA"/>
</dbReference>
<feature type="non-terminal residue" evidence="1">
    <location>
        <position position="1"/>
    </location>
</feature>
<reference evidence="1" key="1">
    <citation type="journal article" date="2015" name="Nature">
        <title>Complex archaea that bridge the gap between prokaryotes and eukaryotes.</title>
        <authorList>
            <person name="Spang A."/>
            <person name="Saw J.H."/>
            <person name="Jorgensen S.L."/>
            <person name="Zaremba-Niedzwiedzka K."/>
            <person name="Martijn J."/>
            <person name="Lind A.E."/>
            <person name="van Eijk R."/>
            <person name="Schleper C."/>
            <person name="Guy L."/>
            <person name="Ettema T.J."/>
        </authorList>
    </citation>
    <scope>NUCLEOTIDE SEQUENCE</scope>
</reference>
<dbReference type="AlphaFoldDB" id="A0A0F9D0L9"/>